<feature type="compositionally biased region" description="Polar residues" evidence="2">
    <location>
        <begin position="70"/>
        <end position="80"/>
    </location>
</feature>
<dbReference type="EMBL" id="CAKKLH010000314">
    <property type="protein sequence ID" value="CAH0111518.1"/>
    <property type="molecule type" value="Genomic_DNA"/>
</dbReference>
<feature type="domain" description="Integrator complex subunit 1 RPB2-binding" evidence="3">
    <location>
        <begin position="354"/>
        <end position="510"/>
    </location>
</feature>
<feature type="coiled-coil region" evidence="1">
    <location>
        <begin position="1530"/>
        <end position="1557"/>
    </location>
</feature>
<evidence type="ECO:0000313" key="8">
    <source>
        <dbReference type="Proteomes" id="UP000789390"/>
    </source>
</evidence>
<feature type="compositionally biased region" description="Low complexity" evidence="2">
    <location>
        <begin position="1"/>
        <end position="18"/>
    </location>
</feature>
<feature type="compositionally biased region" description="Basic and acidic residues" evidence="2">
    <location>
        <begin position="31"/>
        <end position="40"/>
    </location>
</feature>
<dbReference type="InterPro" id="IPR038902">
    <property type="entry name" value="INTS1"/>
</dbReference>
<dbReference type="Pfam" id="PF22929">
    <property type="entry name" value="INTS1_INTS2-bd"/>
    <property type="match status" value="1"/>
</dbReference>
<dbReference type="Proteomes" id="UP000789390">
    <property type="component" value="Unassembled WGS sequence"/>
</dbReference>
<dbReference type="SUPFAM" id="SSF48371">
    <property type="entry name" value="ARM repeat"/>
    <property type="match status" value="1"/>
</dbReference>
<feature type="compositionally biased region" description="Polar residues" evidence="2">
    <location>
        <begin position="42"/>
        <end position="52"/>
    </location>
</feature>
<evidence type="ECO:0008006" key="9">
    <source>
        <dbReference type="Google" id="ProtNLM"/>
    </source>
</evidence>
<evidence type="ECO:0000256" key="1">
    <source>
        <dbReference type="SAM" id="Coils"/>
    </source>
</evidence>
<dbReference type="Pfam" id="PF22928">
    <property type="entry name" value="INTS1_R4"/>
    <property type="match status" value="1"/>
</dbReference>
<evidence type="ECO:0000259" key="5">
    <source>
        <dbReference type="Pfam" id="PF22928"/>
    </source>
</evidence>
<proteinExistence type="predicted"/>
<feature type="region of interest" description="Disordered" evidence="2">
    <location>
        <begin position="1"/>
        <end position="94"/>
    </location>
</feature>
<dbReference type="Pfam" id="PF22927">
    <property type="entry name" value="INT1_R3"/>
    <property type="match status" value="1"/>
</dbReference>
<dbReference type="Pfam" id="PF12432">
    <property type="entry name" value="INTS1_RP2B-bd"/>
    <property type="match status" value="1"/>
</dbReference>
<organism evidence="7 8">
    <name type="scientific">Daphnia galeata</name>
    <dbReference type="NCBI Taxonomy" id="27404"/>
    <lineage>
        <taxon>Eukaryota</taxon>
        <taxon>Metazoa</taxon>
        <taxon>Ecdysozoa</taxon>
        <taxon>Arthropoda</taxon>
        <taxon>Crustacea</taxon>
        <taxon>Branchiopoda</taxon>
        <taxon>Diplostraca</taxon>
        <taxon>Cladocera</taxon>
        <taxon>Anomopoda</taxon>
        <taxon>Daphniidae</taxon>
        <taxon>Daphnia</taxon>
    </lineage>
</organism>
<feature type="domain" description="Integrator complex subunit 1 INTS2-binding" evidence="6">
    <location>
        <begin position="1004"/>
        <end position="1334"/>
    </location>
</feature>
<protein>
    <recommendedName>
        <fullName evidence="9">DUF3677 domain-containing protein</fullName>
    </recommendedName>
</protein>
<dbReference type="InterPro" id="IPR053964">
    <property type="entry name" value="INT1_R3"/>
</dbReference>
<dbReference type="InterPro" id="IPR053966">
    <property type="entry name" value="INTS1_INTS2-bd"/>
</dbReference>
<dbReference type="InterPro" id="IPR053965">
    <property type="entry name" value="INTS1_R4"/>
</dbReference>
<comment type="caution">
    <text evidence="7">The sequence shown here is derived from an EMBL/GenBank/DDBJ whole genome shotgun (WGS) entry which is preliminary data.</text>
</comment>
<keyword evidence="1" id="KW-0175">Coiled coil</keyword>
<name>A0A8J2WU26_9CRUS</name>
<feature type="domain" description="Integrator complex subunit 1 R4" evidence="5">
    <location>
        <begin position="1999"/>
        <end position="2101"/>
    </location>
</feature>
<dbReference type="InterPro" id="IPR016024">
    <property type="entry name" value="ARM-type_fold"/>
</dbReference>
<accession>A0A8J2WU26</accession>
<evidence type="ECO:0000259" key="4">
    <source>
        <dbReference type="Pfam" id="PF22927"/>
    </source>
</evidence>
<feature type="domain" description="Integrator complex subunit 1 R3" evidence="4">
    <location>
        <begin position="1799"/>
        <end position="1957"/>
    </location>
</feature>
<evidence type="ECO:0000256" key="2">
    <source>
        <dbReference type="SAM" id="MobiDB-lite"/>
    </source>
</evidence>
<dbReference type="InterPro" id="IPR022145">
    <property type="entry name" value="INTS1_RPB2-bd"/>
</dbReference>
<keyword evidence="8" id="KW-1185">Reference proteome</keyword>
<evidence type="ECO:0000259" key="3">
    <source>
        <dbReference type="Pfam" id="PF12432"/>
    </source>
</evidence>
<gene>
    <name evidence="7" type="ORF">DGAL_LOCUS15165</name>
</gene>
<dbReference type="GO" id="GO:0032039">
    <property type="term" value="C:integrator complex"/>
    <property type="evidence" value="ECO:0007669"/>
    <property type="project" value="InterPro"/>
</dbReference>
<dbReference type="GO" id="GO:0034474">
    <property type="term" value="P:U2 snRNA 3'-end processing"/>
    <property type="evidence" value="ECO:0007669"/>
    <property type="project" value="InterPro"/>
</dbReference>
<feature type="compositionally biased region" description="Basic and acidic residues" evidence="2">
    <location>
        <begin position="1973"/>
        <end position="1982"/>
    </location>
</feature>
<reference evidence="7" key="1">
    <citation type="submission" date="2021-11" db="EMBL/GenBank/DDBJ databases">
        <authorList>
            <person name="Schell T."/>
        </authorList>
    </citation>
    <scope>NUCLEOTIDE SEQUENCE</scope>
    <source>
        <strain evidence="7">M5</strain>
    </source>
</reference>
<dbReference type="OrthoDB" id="19938at2759"/>
<dbReference type="PANTHER" id="PTHR21224:SF1">
    <property type="entry name" value="INTEGRATOR COMPLEX SUBUNIT 1"/>
    <property type="match status" value="1"/>
</dbReference>
<dbReference type="PANTHER" id="PTHR21224">
    <property type="entry name" value="INTEGRATOR COMPLEX SUBUNIT 1"/>
    <property type="match status" value="1"/>
</dbReference>
<feature type="region of interest" description="Disordered" evidence="2">
    <location>
        <begin position="1971"/>
        <end position="1991"/>
    </location>
</feature>
<evidence type="ECO:0000259" key="6">
    <source>
        <dbReference type="Pfam" id="PF22929"/>
    </source>
</evidence>
<sequence length="2152" mass="239443">MDRGKNLPPKNSKSKPLGFSGDFIALGPKQSRAEPVDAKKIASSTSGGSSKPQPAPLPSLGTSDKKREAPSSQLQGSLQNPAKKPKPGLANAGSFTALGRPALKVADPPSPSSTGNRLEPWEDAAIEVEASDLLNAIGEAESNDDEERIEAILCGSVKQLKTFSLSQRNKVEPILALALVYLAKWRSHYFNTELIVEALLVLLKRDVTASVGPFKGRTTASAASLACNLLLAGLEDSTEWPESFLKVFVEDSVGERVWVDREECQGFVENILTAFNTKVPSRNILQQESATAGNVLGSSGAASSPSITSLGTLGLEDDASVDSDNSQGGLLRGSSHLDQQQVRVIPRFQHLKDMAEALVMEIVNQHLSRRQQPASDLTTRNFLKFLTSTAGLPAVRTQAAQRLEMWLSNQKLVRPATDLLLAICVNCSTETPTDTDVLNALLRLRLKSKPLIQTYLTCFKELVEQQPDQLPLIVRLLIFNELSPSRGPNNMAVLAVLVQPWPDRAATILADVYMELLLNRDDYLRALRALLREVVRALRHDLPLPTFCAALLNGCMQERRSANNFKYQLLQSKLICGCWYQDRLLNSLADLTTLCIFLAISPSVRESASSRGDLREMELFRQFHIQASAVQRESINWLRTSIPSVFEPNRVDYIHCLRKVLFMESGEHYYNKDGWPLESDRPIMIRLASEIPVMEDTLIQILLVGLSKDHPLTAPDALELADQLLRRCAAVQNLGFLMLEADNQDIFDLVLRLTAYHYPENIALPQGYTPPNLAIGTLYWKAWLMLLMLIAHNPSSLGSEAWNSFPTLRALMEMCITNDFATSSGTTDQTELQVVAIEKQTILEFETHLAAASTKTIITENSSLLLSQLTSLNPRGPTRRPPPAVIEQLRSLNTALRLGHLLCRSRQPDFLLEILHRQGAAQSKPWLADLVESNEGAWNVLPVQCLCEFLLHEAVDDLPVNDIIDDSKQQLGKRKERRHKHQQLVQHLRLLLTDPNQLPEACREVLDYLMRRLSAQKALPRHQALMALSVVLVKDDDITMSDGACSDGTGDDSQFSWLVHQLPTIPHFEAVRPAVIAALRAAFLIETQPQAVAAYLRFLSTCALEEPIQDQADLSLDLAQIIVERSSLIAALLPSSSNKTLQAAKTLECLLQLFWHYLLKAREPNKGSYTWSENQDQVLIQWQSGEAASLHILVVHAMVILLTYGAPQLEQQSTCFGQLLEIWFPASGIQPQAYLVETTEEANLYPDWLKLRMIRSPVDALVDTALKDLEPAQLILFIQSFGIPVSSMSKLLQTLDRMVRENPFAFVEVDMDKVYIQQLLQIQWTRGARGGLHFADIMQLGDTEIRSTVDSKAFNLTLRPHLDISSFHSKISSVASTSVITVDHASAVLRQLFDIKTVIRISQLEKNKAYRVLSNNLTQEIRATTQPSTEAYAIAFDNLLASASVSRNEFELLLAALERQPAFSCGLLRLLTSAASSPGASLGRIMPIVMNICKKIAPVTPDGHSSLKNIALQFVKNRGFMRSESTPADINTLNLSSKRLERHLQQLAAQALETNDTRSLVKSIVTNLSQSGFKASFVGLLVDWMELLDPEIITAQPDLEMRLLFGKTSSPPSCRPYALAMLVHQASWATLRKCIHKLLATRDVDAFEAKVVLDFLTALIKVPKLWQGREKHVPKHQQPEELLNLNHQQLFRLAEYIMSEYVRQQTCGQEKDRALHILQERSQLLLSCCGGSTKMEVLLARDVADLAGSAVKSERQKAAQQLLLQLYVRAPHVITRLPKTSFAQFDDSKTLLTAVPCSIDSMALTLISSLTSPQPGKEGARKMADYESALRKMAATHPLLLLRQFACLAAALRGRSHLDVFVLRSRNYMNVFSCILGIAQQLSSNLFAPEHREALEDMLKSFWCLFGNQRTVKESIGPLLQKFLQFLLDFVATAPFAASQCLQQHVPLLHDLQVTHPEMTAIKDLLSALSRPRPTDNEEDRGQPSTVPTRPSIRIGPILARLRQSDNYEEVVTVLQDLENVCGRVVCAPLEGAIADLRPLMSSSNQTVRNMTYMLILRYLKDNPNASTDLLPDYLDCLDNRNAAVVTTALERLPDFLLLCQENGDVLLQKTFNLAVESGYNTLTNLSEATITSHRTEKKRRAFRLATAEARM</sequence>
<evidence type="ECO:0000313" key="7">
    <source>
        <dbReference type="EMBL" id="CAH0111518.1"/>
    </source>
</evidence>